<dbReference type="EMBL" id="GEDG01001394">
    <property type="protein sequence ID" value="JAP36992.1"/>
    <property type="molecule type" value="Transcribed_RNA"/>
</dbReference>
<dbReference type="AlphaFoldDB" id="A0A0V0IYG0"/>
<accession>A0A0V0IYG0</accession>
<proteinExistence type="predicted"/>
<organism evidence="1">
    <name type="scientific">Solanum chacoense</name>
    <name type="common">Chaco potato</name>
    <dbReference type="NCBI Taxonomy" id="4108"/>
    <lineage>
        <taxon>Eukaryota</taxon>
        <taxon>Viridiplantae</taxon>
        <taxon>Streptophyta</taxon>
        <taxon>Embryophyta</taxon>
        <taxon>Tracheophyta</taxon>
        <taxon>Spermatophyta</taxon>
        <taxon>Magnoliopsida</taxon>
        <taxon>eudicotyledons</taxon>
        <taxon>Gunneridae</taxon>
        <taxon>Pentapetalae</taxon>
        <taxon>asterids</taxon>
        <taxon>lamiids</taxon>
        <taxon>Solanales</taxon>
        <taxon>Solanaceae</taxon>
        <taxon>Solanoideae</taxon>
        <taxon>Solaneae</taxon>
        <taxon>Solanum</taxon>
    </lineage>
</organism>
<protein>
    <submittedName>
        <fullName evidence="1">Putative ovule protein</fullName>
    </submittedName>
</protein>
<reference evidence="1" key="1">
    <citation type="submission" date="2015-12" db="EMBL/GenBank/DDBJ databases">
        <title>Gene expression during late stages of embryo sac development: a critical building block for successful pollen-pistil interactions.</title>
        <authorList>
            <person name="Liu Y."/>
            <person name="Joly V."/>
            <person name="Sabar M."/>
            <person name="Matton D.P."/>
        </authorList>
    </citation>
    <scope>NUCLEOTIDE SEQUENCE</scope>
</reference>
<sequence>MCTYVYLMKVLKSLLTLTCLNQARFKKKSITSKIRYGSAKKGERLARALFISLVKSSFGGRVGVACWGTSALTSFGALVGKSGFRPLAISCRISLRTFLTRLY</sequence>
<name>A0A0V0IYG0_SOLCH</name>
<evidence type="ECO:0000313" key="1">
    <source>
        <dbReference type="EMBL" id="JAP36992.1"/>
    </source>
</evidence>